<dbReference type="GO" id="GO:0005737">
    <property type="term" value="C:cytoplasm"/>
    <property type="evidence" value="ECO:0007669"/>
    <property type="project" value="TreeGrafter"/>
</dbReference>
<reference evidence="3" key="1">
    <citation type="submission" date="2016-09" db="EMBL/GenBank/DDBJ databases">
        <authorList>
            <person name="Hebert L."/>
            <person name="Moumen B."/>
        </authorList>
    </citation>
    <scope>NUCLEOTIDE SEQUENCE [LARGE SCALE GENOMIC DNA]</scope>
    <source>
        <strain evidence="3">OVI</strain>
    </source>
</reference>
<evidence type="ECO:0000256" key="2">
    <source>
        <dbReference type="ARBA" id="ARBA00022737"/>
    </source>
</evidence>
<dbReference type="FunFam" id="3.80.10.10:FF:000945">
    <property type="entry name" value="Putative leucine-rich repeat protein"/>
    <property type="match status" value="1"/>
</dbReference>
<sequence>MDAEENFLNAIQQAFDENATTLHFSYQEGTTAVPPEIRALRGTLEILHIDNNYSLGSLPSAIGELGRLRWLNASYCRLTTVPREMGRLSHLERLHLGNNLLQELPMEMWQLKSLQELRVENNQLRVLPGGLLFLPRLEVLLLENNPLLLPEEVNGAAPITIAPRLYSVDCSNCCVRMRDHEVLVTVNNKSGHRDIPFVHCVCSDACKQHLQTRLQGYDAANSA</sequence>
<dbReference type="Gene3D" id="3.80.10.10">
    <property type="entry name" value="Ribonuclease Inhibitor"/>
    <property type="match status" value="1"/>
</dbReference>
<dbReference type="InterPro" id="IPR032675">
    <property type="entry name" value="LRR_dom_sf"/>
</dbReference>
<organism evidence="3 4">
    <name type="scientific">Trypanosoma equiperdum</name>
    <dbReference type="NCBI Taxonomy" id="5694"/>
    <lineage>
        <taxon>Eukaryota</taxon>
        <taxon>Discoba</taxon>
        <taxon>Euglenozoa</taxon>
        <taxon>Kinetoplastea</taxon>
        <taxon>Metakinetoplastina</taxon>
        <taxon>Trypanosomatida</taxon>
        <taxon>Trypanosomatidae</taxon>
        <taxon>Trypanosoma</taxon>
    </lineage>
</organism>
<dbReference type="Proteomes" id="UP000195570">
    <property type="component" value="Unassembled WGS sequence"/>
</dbReference>
<dbReference type="Pfam" id="PF00560">
    <property type="entry name" value="LRR_1"/>
    <property type="match status" value="1"/>
</dbReference>
<gene>
    <name evidence="3" type="ORF">TEOVI_000786900</name>
</gene>
<dbReference type="AlphaFoldDB" id="A0A1G4I5G0"/>
<accession>A0A1G4I5G0</accession>
<dbReference type="SMART" id="SM00364">
    <property type="entry name" value="LRR_BAC"/>
    <property type="match status" value="4"/>
</dbReference>
<evidence type="ECO:0000256" key="1">
    <source>
        <dbReference type="ARBA" id="ARBA00022614"/>
    </source>
</evidence>
<keyword evidence="1" id="KW-0433">Leucine-rich repeat</keyword>
<dbReference type="InterPro" id="IPR003591">
    <property type="entry name" value="Leu-rich_rpt_typical-subtyp"/>
</dbReference>
<keyword evidence="4" id="KW-1185">Reference proteome</keyword>
<dbReference type="GeneID" id="92381803"/>
<dbReference type="InterPro" id="IPR001611">
    <property type="entry name" value="Leu-rich_rpt"/>
</dbReference>
<dbReference type="RefSeq" id="XP_067078488.1">
    <property type="nucleotide sequence ID" value="XM_067222387.1"/>
</dbReference>
<protein>
    <submittedName>
        <fullName evidence="3">Paraflagellar rod component, putative</fullName>
    </submittedName>
</protein>
<dbReference type="Pfam" id="PF13855">
    <property type="entry name" value="LRR_8"/>
    <property type="match status" value="1"/>
</dbReference>
<comment type="caution">
    <text evidence="3">The sequence shown here is derived from an EMBL/GenBank/DDBJ whole genome shotgun (WGS) entry which is preliminary data.</text>
</comment>
<dbReference type="VEuPathDB" id="TriTrypDB:TEOVI_000786900"/>
<dbReference type="SUPFAM" id="SSF52058">
    <property type="entry name" value="L domain-like"/>
    <property type="match status" value="1"/>
</dbReference>
<name>A0A1G4I5G0_TRYEQ</name>
<dbReference type="InterPro" id="IPR050216">
    <property type="entry name" value="LRR_domain-containing"/>
</dbReference>
<dbReference type="SMART" id="SM00369">
    <property type="entry name" value="LRR_TYP"/>
    <property type="match status" value="3"/>
</dbReference>
<proteinExistence type="predicted"/>
<dbReference type="PANTHER" id="PTHR48051:SF42">
    <property type="entry name" value="LEUCINE-RICH REPEAT-CONTAINING PROTEIN 18-LIKE"/>
    <property type="match status" value="1"/>
</dbReference>
<keyword evidence="2" id="KW-0677">Repeat</keyword>
<evidence type="ECO:0000313" key="3">
    <source>
        <dbReference type="EMBL" id="SCU67128.1"/>
    </source>
</evidence>
<dbReference type="EMBL" id="CZPT02000691">
    <property type="protein sequence ID" value="SCU67128.1"/>
    <property type="molecule type" value="Genomic_DNA"/>
</dbReference>
<evidence type="ECO:0000313" key="4">
    <source>
        <dbReference type="Proteomes" id="UP000195570"/>
    </source>
</evidence>
<dbReference type="PANTHER" id="PTHR48051">
    <property type="match status" value="1"/>
</dbReference>